<evidence type="ECO:0000313" key="1">
    <source>
        <dbReference type="EMBL" id="KKR02734.1"/>
    </source>
</evidence>
<reference evidence="1 2" key="1">
    <citation type="journal article" date="2015" name="Nature">
        <title>rRNA introns, odd ribosomes, and small enigmatic genomes across a large radiation of phyla.</title>
        <authorList>
            <person name="Brown C.T."/>
            <person name="Hug L.A."/>
            <person name="Thomas B.C."/>
            <person name="Sharon I."/>
            <person name="Castelle C.J."/>
            <person name="Singh A."/>
            <person name="Wilkins M.J."/>
            <person name="Williams K.H."/>
            <person name="Banfield J.F."/>
        </authorList>
    </citation>
    <scope>NUCLEOTIDE SEQUENCE [LARGE SCALE GENOMIC DNA]</scope>
</reference>
<dbReference type="AlphaFoldDB" id="A0A0G0MFB4"/>
<name>A0A0G0MFB4_9BACT</name>
<proteinExistence type="predicted"/>
<dbReference type="InterPro" id="IPR016630">
    <property type="entry name" value="UCP015278"/>
</dbReference>
<dbReference type="Proteomes" id="UP000033935">
    <property type="component" value="Unassembled WGS sequence"/>
</dbReference>
<evidence type="ECO:0000313" key="2">
    <source>
        <dbReference type="Proteomes" id="UP000033935"/>
    </source>
</evidence>
<comment type="caution">
    <text evidence="1">The sequence shown here is derived from an EMBL/GenBank/DDBJ whole genome shotgun (WGS) entry which is preliminary data.</text>
</comment>
<dbReference type="EMBL" id="LBWG01000051">
    <property type="protein sequence ID" value="KKR02734.1"/>
    <property type="molecule type" value="Genomic_DNA"/>
</dbReference>
<sequence>MESQLLNNIIQKLQAIGFKINWTLLKIGYEGQDFLPKLISSNAISQYTECLVETMESDYELIVQLISPEDEMEFCEILEKLARDENVEQSIQQRKLRVYVVLEALETLPNDYFNGLLELTDTWVSLGLPDDCPHVVQGRNNTYTPQEYYTQDVFNSLLEKNKQWVRDEIEYIKSLEK</sequence>
<organism evidence="1 2">
    <name type="scientific">Candidatus Uhrbacteria bacterium GW2011_GWF2_39_13</name>
    <dbReference type="NCBI Taxonomy" id="1618995"/>
    <lineage>
        <taxon>Bacteria</taxon>
        <taxon>Candidatus Uhriibacteriota</taxon>
    </lineage>
</organism>
<protein>
    <submittedName>
        <fullName evidence="1">Uncharacterized protein</fullName>
    </submittedName>
</protein>
<gene>
    <name evidence="1" type="ORF">UT30_C0051G0002</name>
</gene>
<accession>A0A0G0MFB4</accession>
<dbReference type="Pfam" id="PF10004">
    <property type="entry name" value="DUF2247"/>
    <property type="match status" value="1"/>
</dbReference>